<proteinExistence type="predicted"/>
<dbReference type="EMBL" id="CP112933">
    <property type="protein sequence ID" value="WPY01463.1"/>
    <property type="molecule type" value="Genomic_DNA"/>
</dbReference>
<keyword evidence="1" id="KW-0614">Plasmid</keyword>
<evidence type="ECO:0000313" key="2">
    <source>
        <dbReference type="Proteomes" id="UP001326613"/>
    </source>
</evidence>
<dbReference type="RefSeq" id="WP_323738941.1">
    <property type="nucleotide sequence ID" value="NZ_CP112933.1"/>
</dbReference>
<gene>
    <name evidence="1" type="ORF">Trichorick_01376</name>
</gene>
<organism evidence="1 2">
    <name type="scientific">Candidatus Trichorickettsia mobilis</name>
    <dbReference type="NCBI Taxonomy" id="1346319"/>
    <lineage>
        <taxon>Bacteria</taxon>
        <taxon>Pseudomonadati</taxon>
        <taxon>Pseudomonadota</taxon>
        <taxon>Alphaproteobacteria</taxon>
        <taxon>Rickettsiales</taxon>
        <taxon>Rickettsiaceae</taxon>
        <taxon>Rickettsieae</taxon>
        <taxon>Candidatus Trichorickettsia</taxon>
    </lineage>
</organism>
<reference evidence="1 2" key="1">
    <citation type="submission" date="2022-10" db="EMBL/GenBank/DDBJ databases">
        <title>Host association and intracellularity evolved multiple times independently in the Rickettsiales.</title>
        <authorList>
            <person name="Castelli M."/>
            <person name="Nardi T."/>
            <person name="Gammuto L."/>
            <person name="Bellinzona G."/>
            <person name="Sabaneyeva E."/>
            <person name="Potekhin A."/>
            <person name="Serra V."/>
            <person name="Petroni G."/>
            <person name="Sassera D."/>
        </authorList>
    </citation>
    <scope>NUCLEOTIDE SEQUENCE [LARGE SCALE GENOMIC DNA]</scope>
    <source>
        <strain evidence="1 2">Kr 154-4</strain>
        <plasmid evidence="1 2">unnamed1</plasmid>
    </source>
</reference>
<protein>
    <submittedName>
        <fullName evidence="1">Uncharacterized protein</fullName>
    </submittedName>
</protein>
<keyword evidence="2" id="KW-1185">Reference proteome</keyword>
<sequence length="77" mass="9334">MADRPLKKDGTPNYPRWATNLVKDDINKEYNKYEPPEQKKDVGWAREEVPPRQWVNYNSDLIARWIEYIDQEIEKLK</sequence>
<dbReference type="Proteomes" id="UP001326613">
    <property type="component" value="Plasmid unnamed1"/>
</dbReference>
<geneLocation type="plasmid" evidence="1 2">
    <name>unnamed1</name>
</geneLocation>
<name>A0ABZ0UWQ4_9RICK</name>
<accession>A0ABZ0UWQ4</accession>
<evidence type="ECO:0000313" key="1">
    <source>
        <dbReference type="EMBL" id="WPY01463.1"/>
    </source>
</evidence>